<dbReference type="PANTHER" id="PTHR11360">
    <property type="entry name" value="MONOCARBOXYLATE TRANSPORTER"/>
    <property type="match status" value="1"/>
</dbReference>
<dbReference type="Proteomes" id="UP001209878">
    <property type="component" value="Unassembled WGS sequence"/>
</dbReference>
<evidence type="ECO:0000256" key="1">
    <source>
        <dbReference type="SAM" id="Phobius"/>
    </source>
</evidence>
<keyword evidence="1" id="KW-1133">Transmembrane helix</keyword>
<reference evidence="2" key="1">
    <citation type="journal article" date="2023" name="Mol. Biol. Evol.">
        <title>Third-Generation Sequencing Reveals the Adaptive Role of the Epigenome in Three Deep-Sea Polychaetes.</title>
        <authorList>
            <person name="Perez M."/>
            <person name="Aroh O."/>
            <person name="Sun Y."/>
            <person name="Lan Y."/>
            <person name="Juniper S.K."/>
            <person name="Young C.R."/>
            <person name="Angers B."/>
            <person name="Qian P.Y."/>
        </authorList>
    </citation>
    <scope>NUCLEOTIDE SEQUENCE</scope>
    <source>
        <strain evidence="2">R07B-5</strain>
    </source>
</reference>
<evidence type="ECO:0000313" key="2">
    <source>
        <dbReference type="EMBL" id="KAK2193833.1"/>
    </source>
</evidence>
<gene>
    <name evidence="2" type="ORF">NP493_5g13015</name>
</gene>
<dbReference type="GO" id="GO:0008028">
    <property type="term" value="F:monocarboxylic acid transmembrane transporter activity"/>
    <property type="evidence" value="ECO:0007669"/>
    <property type="project" value="TreeGrafter"/>
</dbReference>
<feature type="transmembrane region" description="Helical" evidence="1">
    <location>
        <begin position="72"/>
        <end position="95"/>
    </location>
</feature>
<proteinExistence type="predicted"/>
<dbReference type="PANTHER" id="PTHR11360:SF284">
    <property type="entry name" value="EG:103B4.3 PROTEIN-RELATED"/>
    <property type="match status" value="1"/>
</dbReference>
<keyword evidence="3" id="KW-1185">Reference proteome</keyword>
<feature type="transmembrane region" description="Helical" evidence="1">
    <location>
        <begin position="48"/>
        <end position="66"/>
    </location>
</feature>
<dbReference type="InterPro" id="IPR036259">
    <property type="entry name" value="MFS_trans_sf"/>
</dbReference>
<comment type="caution">
    <text evidence="2">The sequence shown here is derived from an EMBL/GenBank/DDBJ whole genome shotgun (WGS) entry which is preliminary data.</text>
</comment>
<dbReference type="InterPro" id="IPR050327">
    <property type="entry name" value="Proton-linked_MCT"/>
</dbReference>
<dbReference type="SUPFAM" id="SSF103473">
    <property type="entry name" value="MFS general substrate transporter"/>
    <property type="match status" value="1"/>
</dbReference>
<keyword evidence="1" id="KW-0472">Membrane</keyword>
<evidence type="ECO:0000313" key="3">
    <source>
        <dbReference type="Proteomes" id="UP001209878"/>
    </source>
</evidence>
<feature type="transmembrane region" description="Helical" evidence="1">
    <location>
        <begin position="107"/>
        <end position="125"/>
    </location>
</feature>
<feature type="transmembrane region" description="Helical" evidence="1">
    <location>
        <begin position="16"/>
        <end position="36"/>
    </location>
</feature>
<dbReference type="AlphaFoldDB" id="A0AAD9PFI4"/>
<dbReference type="EMBL" id="JAODUO010000006">
    <property type="protein sequence ID" value="KAK2193833.1"/>
    <property type="molecule type" value="Genomic_DNA"/>
</dbReference>
<dbReference type="Gene3D" id="1.20.1250.20">
    <property type="entry name" value="MFS general substrate transporter like domains"/>
    <property type="match status" value="1"/>
</dbReference>
<organism evidence="2 3">
    <name type="scientific">Ridgeia piscesae</name>
    <name type="common">Tubeworm</name>
    <dbReference type="NCBI Taxonomy" id="27915"/>
    <lineage>
        <taxon>Eukaryota</taxon>
        <taxon>Metazoa</taxon>
        <taxon>Spiralia</taxon>
        <taxon>Lophotrochozoa</taxon>
        <taxon>Annelida</taxon>
        <taxon>Polychaeta</taxon>
        <taxon>Sedentaria</taxon>
        <taxon>Canalipalpata</taxon>
        <taxon>Sabellida</taxon>
        <taxon>Siboglinidae</taxon>
        <taxon>Ridgeia</taxon>
    </lineage>
</organism>
<accession>A0AAD9PFI4</accession>
<keyword evidence="1" id="KW-0812">Transmembrane</keyword>
<protein>
    <submittedName>
        <fullName evidence="2">Uncharacterized protein</fullName>
    </submittedName>
</protein>
<name>A0AAD9PFI4_RIDPI</name>
<sequence length="205" mass="22164">MIPPHATDIGISKYKAAFLLSMMGIYGGVASLVVGWFADINFVKKKHIYQAATVGSGVVLCLFPLARQYMSLAVMAGLISVFVRPVTVLAPVMLAEELGLANMPITTGLMYRFVFRVFLYMMFMYDANCTGVKGEHCSVDAAPGGDVMATLLDYSVYPNFEEGDIGEPLAIGTAAMVAAIVNLAEPLAARYARKQTREASSRDRT</sequence>